<keyword evidence="2" id="KW-1185">Reference proteome</keyword>
<dbReference type="Proteomes" id="UP000019140">
    <property type="component" value="Unassembled WGS sequence"/>
</dbReference>
<organism evidence="1 2">
    <name type="scientific">Candidatus Entotheonella gemina</name>
    <dbReference type="NCBI Taxonomy" id="1429439"/>
    <lineage>
        <taxon>Bacteria</taxon>
        <taxon>Pseudomonadati</taxon>
        <taxon>Nitrospinota/Tectimicrobiota group</taxon>
        <taxon>Candidatus Tectimicrobiota</taxon>
        <taxon>Candidatus Entotheonellia</taxon>
        <taxon>Candidatus Entotheonellales</taxon>
        <taxon>Candidatus Entotheonellaceae</taxon>
        <taxon>Candidatus Entotheonella</taxon>
    </lineage>
</organism>
<dbReference type="EMBL" id="AZHX01002308">
    <property type="protein sequence ID" value="ETW95502.1"/>
    <property type="molecule type" value="Genomic_DNA"/>
</dbReference>
<dbReference type="HOGENOM" id="CLU_670283_0_0_7"/>
<sequence>MSTFVLCETFQQEISNGRGAIADTMKSLLYNQAPELFEGLDFERDEIFLEPLLLAYFNHEHRNQCATLPQLLFGYFDKAARPERIPVVSAGNGVVHLPQIGYFKTGVKHAQLDLVCQNGTFHLEQNGVHVAHTFEDRLMVADGKLEVYRYNHPLFNPYYVPYDPWIKDLPPVEVEVEDTVKHHLPELEKAFAILKQYCPQFYDEILSTNRSITLFHNRAVYCFVTLCIHGSIFLTTLPENDAVFFLEELMHQCSHNTFNTMLFNKEDYFEIDVEQAMLGEHINKQNESRTIYSALHGLYTVVKRYEGFNVLYHQDIFSGRQKHEFLGRIGDIKKRLNTGLDGLDFDKVYTPKGREIYQLIKQTGDGLAERLHAIDGVFDFSNQPSEFSYAKFSEANPLDQFGHIASRFPS</sequence>
<name>W4LBY6_9BACT</name>
<evidence type="ECO:0000313" key="1">
    <source>
        <dbReference type="EMBL" id="ETW95502.1"/>
    </source>
</evidence>
<dbReference type="AlphaFoldDB" id="W4LBY6"/>
<gene>
    <name evidence="1" type="ORF">ETSY2_48035</name>
</gene>
<evidence type="ECO:0000313" key="2">
    <source>
        <dbReference type="Proteomes" id="UP000019140"/>
    </source>
</evidence>
<comment type="caution">
    <text evidence="1">The sequence shown here is derived from an EMBL/GenBank/DDBJ whole genome shotgun (WGS) entry which is preliminary data.</text>
</comment>
<reference evidence="1 2" key="1">
    <citation type="journal article" date="2014" name="Nature">
        <title>An environmental bacterial taxon with a large and distinct metabolic repertoire.</title>
        <authorList>
            <person name="Wilson M.C."/>
            <person name="Mori T."/>
            <person name="Ruckert C."/>
            <person name="Uria A.R."/>
            <person name="Helf M.J."/>
            <person name="Takada K."/>
            <person name="Gernert C."/>
            <person name="Steffens U.A."/>
            <person name="Heycke N."/>
            <person name="Schmitt S."/>
            <person name="Rinke C."/>
            <person name="Helfrich E.J."/>
            <person name="Brachmann A.O."/>
            <person name="Gurgui C."/>
            <person name="Wakimoto T."/>
            <person name="Kracht M."/>
            <person name="Crusemann M."/>
            <person name="Hentschel U."/>
            <person name="Abe I."/>
            <person name="Matsunaga S."/>
            <person name="Kalinowski J."/>
            <person name="Takeyama H."/>
            <person name="Piel J."/>
        </authorList>
    </citation>
    <scope>NUCLEOTIDE SEQUENCE [LARGE SCALE GENOMIC DNA]</scope>
    <source>
        <strain evidence="2">TSY2</strain>
    </source>
</reference>
<evidence type="ECO:0008006" key="3">
    <source>
        <dbReference type="Google" id="ProtNLM"/>
    </source>
</evidence>
<protein>
    <recommendedName>
        <fullName evidence="3">HEXXH motif domain-containing protein</fullName>
    </recommendedName>
</protein>
<accession>W4LBY6</accession>
<proteinExistence type="predicted"/>